<evidence type="ECO:0000313" key="9">
    <source>
        <dbReference type="EMBL" id="MBF8455926.1"/>
    </source>
</evidence>
<evidence type="ECO:0000256" key="8">
    <source>
        <dbReference type="ARBA" id="ARBA00023004"/>
    </source>
</evidence>
<keyword evidence="4" id="KW-0602">Photosynthesis</keyword>
<reference evidence="9 10" key="1">
    <citation type="submission" date="2020-11" db="EMBL/GenBank/DDBJ databases">
        <title>Kaistella gelatinilytica sp. nov., a flavobacterium isolated from Antarctic Soil.</title>
        <authorList>
            <person name="Li J."/>
        </authorList>
    </citation>
    <scope>NUCLEOTIDE SEQUENCE [LARGE SCALE GENOMIC DNA]</scope>
    <source>
        <strain evidence="9 10">G5-32</strain>
    </source>
</reference>
<dbReference type="InterPro" id="IPR023119">
    <property type="entry name" value="Multihaem_cyt_PRC_cyt_su-like"/>
</dbReference>
<dbReference type="SUPFAM" id="SSF48695">
    <property type="entry name" value="Multiheme cytochromes"/>
    <property type="match status" value="1"/>
</dbReference>
<dbReference type="Proteomes" id="UP000660070">
    <property type="component" value="Unassembled WGS sequence"/>
</dbReference>
<evidence type="ECO:0000256" key="4">
    <source>
        <dbReference type="ARBA" id="ARBA00022531"/>
    </source>
</evidence>
<dbReference type="NCBIfam" id="NF033196">
    <property type="entry name" value="c_type_nonphoto"/>
    <property type="match status" value="1"/>
</dbReference>
<accession>A0ABS0F8D5</accession>
<keyword evidence="6" id="KW-0479">Metal-binding</keyword>
<keyword evidence="5" id="KW-0349">Heme</keyword>
<dbReference type="EMBL" id="JADPVI010000001">
    <property type="protein sequence ID" value="MBF8455926.1"/>
    <property type="molecule type" value="Genomic_DNA"/>
</dbReference>
<keyword evidence="10" id="KW-1185">Reference proteome</keyword>
<keyword evidence="3" id="KW-0813">Transport</keyword>
<comment type="function">
    <text evidence="1">The reaction center of purple bacteria contains a tightly bound cytochrome molecule which re-reduces the photo oxidized primary electron donor.</text>
</comment>
<gene>
    <name evidence="9" type="ORF">IV494_01925</name>
</gene>
<comment type="caution">
    <text evidence="9">The sequence shown here is derived from an EMBL/GenBank/DDBJ whole genome shotgun (WGS) entry which is preliminary data.</text>
</comment>
<sequence>MIGVIITLTTNSTKIHHPVNEMNTDWKNLKVLPQNITKDSLMFVMHTFNASLGVDCSHCHAAQKDNPEKLDFASDAKMNKEIARGMLVMTNDINSKYFLPHVPDPKPKQITSVYCITCHRGNSNPEAYLQGVSKMIPILMPLKKNEMKMK</sequence>
<evidence type="ECO:0000256" key="2">
    <source>
        <dbReference type="ARBA" id="ARBA00015978"/>
    </source>
</evidence>
<evidence type="ECO:0000256" key="7">
    <source>
        <dbReference type="ARBA" id="ARBA00022982"/>
    </source>
</evidence>
<evidence type="ECO:0000256" key="1">
    <source>
        <dbReference type="ARBA" id="ARBA00003196"/>
    </source>
</evidence>
<dbReference type="InterPro" id="IPR036280">
    <property type="entry name" value="Multihaem_cyt_sf"/>
</dbReference>
<organism evidence="9 10">
    <name type="scientific">Kaistella gelatinilytica</name>
    <dbReference type="NCBI Taxonomy" id="2787636"/>
    <lineage>
        <taxon>Bacteria</taxon>
        <taxon>Pseudomonadati</taxon>
        <taxon>Bacteroidota</taxon>
        <taxon>Flavobacteriia</taxon>
        <taxon>Flavobacteriales</taxon>
        <taxon>Weeksellaceae</taxon>
        <taxon>Chryseobacterium group</taxon>
        <taxon>Kaistella</taxon>
    </lineage>
</organism>
<dbReference type="Gene3D" id="1.10.468.10">
    <property type="entry name" value="Photosynthetic Reaction Center, subunit C, domain 2"/>
    <property type="match status" value="1"/>
</dbReference>
<keyword evidence="8" id="KW-0408">Iron</keyword>
<proteinExistence type="predicted"/>
<name>A0ABS0F8D5_9FLAO</name>
<dbReference type="Pfam" id="PF02276">
    <property type="entry name" value="CytoC_RC"/>
    <property type="match status" value="1"/>
</dbReference>
<protein>
    <recommendedName>
        <fullName evidence="2">Photosynthetic reaction center cytochrome c subunit</fullName>
    </recommendedName>
</protein>
<dbReference type="InterPro" id="IPR003158">
    <property type="entry name" value="Photosyn_RC_cyt_c-su"/>
</dbReference>
<evidence type="ECO:0000313" key="10">
    <source>
        <dbReference type="Proteomes" id="UP000660070"/>
    </source>
</evidence>
<evidence type="ECO:0000256" key="5">
    <source>
        <dbReference type="ARBA" id="ARBA00022617"/>
    </source>
</evidence>
<evidence type="ECO:0000256" key="6">
    <source>
        <dbReference type="ARBA" id="ARBA00022723"/>
    </source>
</evidence>
<keyword evidence="7" id="KW-0249">Electron transport</keyword>
<evidence type="ECO:0000256" key="3">
    <source>
        <dbReference type="ARBA" id="ARBA00022448"/>
    </source>
</evidence>